<reference evidence="1 2" key="1">
    <citation type="journal article" date="2012" name="J. Bacteriol.">
        <title>Complete genome sequence of Nocardia brasiliensis HUJEG-1.</title>
        <authorList>
            <person name="Vera-Cabrera L."/>
            <person name="Ortiz-Lopez R."/>
            <person name="Elizondo-Gonzalez R."/>
            <person name="Perez-Maya A.A."/>
            <person name="Ocampo-Candiani J."/>
        </authorList>
    </citation>
    <scope>NUCLEOTIDE SEQUENCE [LARGE SCALE GENOMIC DNA]</scope>
    <source>
        <strain evidence="2">ATCC 700358</strain>
    </source>
</reference>
<dbReference type="KEGG" id="nbr:O3I_018730"/>
<dbReference type="SUPFAM" id="SSF50494">
    <property type="entry name" value="Trypsin-like serine proteases"/>
    <property type="match status" value="1"/>
</dbReference>
<dbReference type="EMBL" id="CP003876">
    <property type="protein sequence ID" value="AFU01705.1"/>
    <property type="molecule type" value="Genomic_DNA"/>
</dbReference>
<dbReference type="InterPro" id="IPR009003">
    <property type="entry name" value="Peptidase_S1_PA"/>
</dbReference>
<sequence length="345" mass="36815">MWWNPVDEESETLRRNVDTLTTRYRDHLDAVANGRTPQLVWGVGSAPDPSGRWNNELVLVECGALGPDSGITVGRYTAFELLQRVDPRAQRRFAEAPALQLLIDWRIGPATLIDVTTRPLPAAAQVQPRDLVRENAVPNRTATAGVSCIRTATNTPAIVTAGHLVTGVGARVQIYASGQRTPSWIEGIVSHWSDPAVTGGAGYDYAVVELRDQRDQILGLHHTGPAGTPRPPYAPIEVTAYGAISGRRAGQIIGALTQLGDPARQWSACWQLGPSYLLALGDSGGLVLGTSGAHSGKVLGHFVGGSYWPNRPGLVHQYVQDMASCLDSGLGRHITLCGGGASPEF</sequence>
<proteinExistence type="predicted"/>
<dbReference type="STRING" id="1133849.O3I_018730"/>
<dbReference type="HOGENOM" id="CLU_803711_0_0_11"/>
<dbReference type="RefSeq" id="WP_014984560.1">
    <property type="nucleotide sequence ID" value="NC_018681.1"/>
</dbReference>
<dbReference type="AlphaFoldDB" id="K0EXU7"/>
<keyword evidence="2" id="KW-1185">Reference proteome</keyword>
<evidence type="ECO:0000313" key="2">
    <source>
        <dbReference type="Proteomes" id="UP000006304"/>
    </source>
</evidence>
<protein>
    <recommendedName>
        <fullName evidence="3">Serine protease</fullName>
    </recommendedName>
</protein>
<evidence type="ECO:0000313" key="1">
    <source>
        <dbReference type="EMBL" id="AFU01705.1"/>
    </source>
</evidence>
<evidence type="ECO:0008006" key="3">
    <source>
        <dbReference type="Google" id="ProtNLM"/>
    </source>
</evidence>
<accession>K0EXU7</accession>
<name>K0EXU7_NOCB7</name>
<organism evidence="1 2">
    <name type="scientific">Nocardia brasiliensis (strain ATCC 700358 / HUJEG-1)</name>
    <dbReference type="NCBI Taxonomy" id="1133849"/>
    <lineage>
        <taxon>Bacteria</taxon>
        <taxon>Bacillati</taxon>
        <taxon>Actinomycetota</taxon>
        <taxon>Actinomycetes</taxon>
        <taxon>Mycobacteriales</taxon>
        <taxon>Nocardiaceae</taxon>
        <taxon>Nocardia</taxon>
    </lineage>
</organism>
<dbReference type="Proteomes" id="UP000006304">
    <property type="component" value="Chromosome"/>
</dbReference>
<gene>
    <name evidence="1" type="ORF">O3I_018730</name>
</gene>